<dbReference type="Proteomes" id="UP000185469">
    <property type="component" value="Chromosome"/>
</dbReference>
<dbReference type="GO" id="GO:0009236">
    <property type="term" value="P:cobalamin biosynthetic process"/>
    <property type="evidence" value="ECO:0007669"/>
    <property type="project" value="UniProtKB-UniRule"/>
</dbReference>
<evidence type="ECO:0000256" key="4">
    <source>
        <dbReference type="ARBA" id="ARBA00022475"/>
    </source>
</evidence>
<keyword evidence="4 9" id="KW-1003">Cell membrane</keyword>
<proteinExistence type="inferred from homology"/>
<keyword evidence="7 9" id="KW-1133">Transmembrane helix</keyword>
<keyword evidence="11" id="KW-1185">Reference proteome</keyword>
<feature type="transmembrane region" description="Helical" evidence="9">
    <location>
        <begin position="48"/>
        <end position="67"/>
    </location>
</feature>
<dbReference type="AlphaFoldDB" id="A0A1L7CYW9"/>
<dbReference type="UniPathway" id="UPA00148"/>
<evidence type="ECO:0000256" key="5">
    <source>
        <dbReference type="ARBA" id="ARBA00022573"/>
    </source>
</evidence>
<keyword evidence="6 9" id="KW-0812">Transmembrane</keyword>
<comment type="caution">
    <text evidence="9">Lacks conserved residue(s) required for the propagation of feature annotation.</text>
</comment>
<dbReference type="InterPro" id="IPR004485">
    <property type="entry name" value="Cobalamin_biosynth_CobD/CbiB"/>
</dbReference>
<comment type="similarity">
    <text evidence="3 9">Belongs to the CobD/CbiB family.</text>
</comment>
<sequence>MLRAAALAVGAAADRVFGDPSRHHPVAWFGSAAAAAERACWADSRPRGAVYAAALVAAPTLAAAALARRAPAITLAAATWAALGGTTLLRTGDRMAAALADADPAAPGSLDPARGLVPWLCSRDPAALDAAGIARATVESLAENTSDAVTGTLFWGALAGAPGVVAHRCLNTLDAMIGYRDDRYRRFGWAAARADDLANLGPARLTAAATVAAGSDRRGALRAWARDAAAHPSPNAGAVEAAAAGALGLRLGGPTRYRHGVERRPTLGDGAAPGPADVRRMVRLGARVQAIAAAMVLAGLLAAAAARPGDRP</sequence>
<evidence type="ECO:0000256" key="3">
    <source>
        <dbReference type="ARBA" id="ARBA00006263"/>
    </source>
</evidence>
<dbReference type="Pfam" id="PF03186">
    <property type="entry name" value="CobD_Cbib"/>
    <property type="match status" value="1"/>
</dbReference>
<comment type="pathway">
    <text evidence="2 9">Cofactor biosynthesis; adenosylcobalamin biosynthesis.</text>
</comment>
<keyword evidence="5 9" id="KW-0169">Cobalamin biosynthesis</keyword>
<evidence type="ECO:0000256" key="8">
    <source>
        <dbReference type="ARBA" id="ARBA00023136"/>
    </source>
</evidence>
<dbReference type="GO" id="GO:0048472">
    <property type="term" value="F:threonine-phosphate decarboxylase activity"/>
    <property type="evidence" value="ECO:0007669"/>
    <property type="project" value="InterPro"/>
</dbReference>
<keyword evidence="8 9" id="KW-0472">Membrane</keyword>
<evidence type="ECO:0000256" key="6">
    <source>
        <dbReference type="ARBA" id="ARBA00022692"/>
    </source>
</evidence>
<dbReference type="PANTHER" id="PTHR34308">
    <property type="entry name" value="COBALAMIN BIOSYNTHESIS PROTEIN CBIB"/>
    <property type="match status" value="1"/>
</dbReference>
<reference evidence="10 11" key="1">
    <citation type="submission" date="2014-08" db="EMBL/GenBank/DDBJ databases">
        <title>Complete genome sequence of Corynebacterium sphenisci CECT 5990(T) (=DSM 44792(T)), isolated from healthy wild penguins.</title>
        <authorList>
            <person name="Ruckert C."/>
            <person name="Albersmeier A."/>
            <person name="Winkler A."/>
            <person name="Kalinowski J."/>
        </authorList>
    </citation>
    <scope>NUCLEOTIDE SEQUENCE [LARGE SCALE GENOMIC DNA]</scope>
    <source>
        <strain evidence="10 11">DSM 44792</strain>
    </source>
</reference>
<dbReference type="PANTHER" id="PTHR34308:SF1">
    <property type="entry name" value="COBALAMIN BIOSYNTHESIS PROTEIN CBIB"/>
    <property type="match status" value="1"/>
</dbReference>
<gene>
    <name evidence="9" type="primary">cobD</name>
    <name evidence="10" type="ORF">CSPHI_08265</name>
</gene>
<dbReference type="GO" id="GO:0015420">
    <property type="term" value="F:ABC-type vitamin B12 transporter activity"/>
    <property type="evidence" value="ECO:0007669"/>
    <property type="project" value="UniProtKB-UniRule"/>
</dbReference>
<dbReference type="GO" id="GO:0005886">
    <property type="term" value="C:plasma membrane"/>
    <property type="evidence" value="ECO:0007669"/>
    <property type="project" value="UniProtKB-SubCell"/>
</dbReference>
<evidence type="ECO:0000313" key="10">
    <source>
        <dbReference type="EMBL" id="APT91030.1"/>
    </source>
</evidence>
<evidence type="ECO:0000256" key="1">
    <source>
        <dbReference type="ARBA" id="ARBA00004651"/>
    </source>
</evidence>
<comment type="subcellular location">
    <subcellularLocation>
        <location evidence="1 9">Cell membrane</location>
        <topology evidence="1 9">Multi-pass membrane protein</topology>
    </subcellularLocation>
</comment>
<evidence type="ECO:0000256" key="9">
    <source>
        <dbReference type="HAMAP-Rule" id="MF_00024"/>
    </source>
</evidence>
<dbReference type="STRING" id="1437874.CSPHI_08265"/>
<organism evidence="10 11">
    <name type="scientific">Corynebacterium sphenisci DSM 44792</name>
    <dbReference type="NCBI Taxonomy" id="1437874"/>
    <lineage>
        <taxon>Bacteria</taxon>
        <taxon>Bacillati</taxon>
        <taxon>Actinomycetota</taxon>
        <taxon>Actinomycetes</taxon>
        <taxon>Mycobacteriales</taxon>
        <taxon>Corynebacteriaceae</taxon>
        <taxon>Corynebacterium</taxon>
    </lineage>
</organism>
<evidence type="ECO:0000313" key="11">
    <source>
        <dbReference type="Proteomes" id="UP000185469"/>
    </source>
</evidence>
<name>A0A1L7CYW9_9CORY</name>
<accession>A0A1L7CYW9</accession>
<comment type="function">
    <text evidence="9">Converts cobyric acid to cobinamide by the addition of aminopropanol on the F carboxylic group.</text>
</comment>
<dbReference type="EMBL" id="CP009248">
    <property type="protein sequence ID" value="APT91030.1"/>
    <property type="molecule type" value="Genomic_DNA"/>
</dbReference>
<evidence type="ECO:0000256" key="7">
    <source>
        <dbReference type="ARBA" id="ARBA00022989"/>
    </source>
</evidence>
<protein>
    <recommendedName>
        <fullName evidence="9">Cobalamin biosynthesis protein CobD</fullName>
    </recommendedName>
</protein>
<dbReference type="KEGG" id="csph:CSPHI_08265"/>
<dbReference type="HAMAP" id="MF_00024">
    <property type="entry name" value="CobD_CbiB"/>
    <property type="match status" value="1"/>
</dbReference>
<feature type="transmembrane region" description="Helical" evidence="9">
    <location>
        <begin position="288"/>
        <end position="306"/>
    </location>
</feature>
<evidence type="ECO:0000256" key="2">
    <source>
        <dbReference type="ARBA" id="ARBA00004953"/>
    </source>
</evidence>